<dbReference type="PANTHER" id="PTHR24219:SF4">
    <property type="entry name" value="LIM DOMAIN-CONTAINING PROTEIN JUB"/>
    <property type="match status" value="1"/>
</dbReference>
<dbReference type="GO" id="GO:0005667">
    <property type="term" value="C:transcription regulator complex"/>
    <property type="evidence" value="ECO:0007669"/>
    <property type="project" value="TreeGrafter"/>
</dbReference>
<proteinExistence type="predicted"/>
<organism evidence="6 7">
    <name type="scientific">Clonorchis sinensis</name>
    <name type="common">Chinese liver fluke</name>
    <dbReference type="NCBI Taxonomy" id="79923"/>
    <lineage>
        <taxon>Eukaryota</taxon>
        <taxon>Metazoa</taxon>
        <taxon>Spiralia</taxon>
        <taxon>Lophotrochozoa</taxon>
        <taxon>Platyhelminthes</taxon>
        <taxon>Trematoda</taxon>
        <taxon>Digenea</taxon>
        <taxon>Opisthorchiida</taxon>
        <taxon>Opisthorchiata</taxon>
        <taxon>Opisthorchiidae</taxon>
        <taxon>Clonorchis</taxon>
    </lineage>
</organism>
<dbReference type="SMART" id="SM00132">
    <property type="entry name" value="LIM"/>
    <property type="match status" value="3"/>
</dbReference>
<accession>A0A3R7C8G8</accession>
<keyword evidence="1" id="KW-0479">Metal-binding</keyword>
<dbReference type="GO" id="GO:0003714">
    <property type="term" value="F:transcription corepressor activity"/>
    <property type="evidence" value="ECO:0007669"/>
    <property type="project" value="TreeGrafter"/>
</dbReference>
<comment type="caution">
    <text evidence="6">The sequence shown here is derived from an EMBL/GenBank/DDBJ whole genome shotgun (WGS) entry which is preliminary data.</text>
</comment>
<dbReference type="InterPro" id="IPR047247">
    <property type="entry name" value="Ajuba-like_LIM2"/>
</dbReference>
<feature type="region of interest" description="Disordered" evidence="4">
    <location>
        <begin position="1"/>
        <end position="67"/>
    </location>
</feature>
<dbReference type="SUPFAM" id="SSF57716">
    <property type="entry name" value="Glucocorticoid receptor-like (DNA-binding domain)"/>
    <property type="match status" value="2"/>
</dbReference>
<evidence type="ECO:0000313" key="6">
    <source>
        <dbReference type="EMBL" id="KAG5445039.1"/>
    </source>
</evidence>
<dbReference type="CDD" id="cd09355">
    <property type="entry name" value="LIM2_Ajuba_like"/>
    <property type="match status" value="1"/>
</dbReference>
<dbReference type="InterPro" id="IPR001781">
    <property type="entry name" value="Znf_LIM"/>
</dbReference>
<dbReference type="Proteomes" id="UP000286415">
    <property type="component" value="Unassembled WGS sequence"/>
</dbReference>
<dbReference type="GO" id="GO:0046872">
    <property type="term" value="F:metal ion binding"/>
    <property type="evidence" value="ECO:0007669"/>
    <property type="project" value="UniProtKB-KW"/>
</dbReference>
<reference evidence="6 7" key="1">
    <citation type="journal article" date="2018" name="Biotechnol. Adv.">
        <title>Improved genomic resources and new bioinformatic workflow for the carcinogenic parasite Clonorchis sinensis: Biotechnological implications.</title>
        <authorList>
            <person name="Wang D."/>
            <person name="Korhonen P.K."/>
            <person name="Gasser R.B."/>
            <person name="Young N.D."/>
        </authorList>
    </citation>
    <scope>NUCLEOTIDE SEQUENCE [LARGE SCALE GENOMIC DNA]</scope>
    <source>
        <strain evidence="6">Cs-k2</strain>
    </source>
</reference>
<evidence type="ECO:0000256" key="1">
    <source>
        <dbReference type="ARBA" id="ARBA00022723"/>
    </source>
</evidence>
<dbReference type="GO" id="GO:0001666">
    <property type="term" value="P:response to hypoxia"/>
    <property type="evidence" value="ECO:0007669"/>
    <property type="project" value="TreeGrafter"/>
</dbReference>
<evidence type="ECO:0000256" key="4">
    <source>
        <dbReference type="SAM" id="MobiDB-lite"/>
    </source>
</evidence>
<feature type="compositionally biased region" description="Polar residues" evidence="4">
    <location>
        <begin position="25"/>
        <end position="36"/>
    </location>
</feature>
<evidence type="ECO:0000256" key="3">
    <source>
        <dbReference type="ARBA" id="ARBA00023038"/>
    </source>
</evidence>
<reference evidence="6 7" key="2">
    <citation type="journal article" date="2021" name="Genomics">
        <title>High-quality reference genome for Clonorchis sinensis.</title>
        <authorList>
            <person name="Young N.D."/>
            <person name="Stroehlein A.J."/>
            <person name="Kinkar L."/>
            <person name="Wang T."/>
            <person name="Sohn W.M."/>
            <person name="Chang B.C.H."/>
            <person name="Kaur P."/>
            <person name="Weisz D."/>
            <person name="Dudchenko O."/>
            <person name="Aiden E.L."/>
            <person name="Korhonen P.K."/>
            <person name="Gasser R.B."/>
        </authorList>
    </citation>
    <scope>NUCLEOTIDE SEQUENCE [LARGE SCALE GENOMIC DNA]</scope>
    <source>
        <strain evidence="6">Cs-k2</strain>
    </source>
</reference>
<dbReference type="Pfam" id="PF00412">
    <property type="entry name" value="LIM"/>
    <property type="match status" value="3"/>
</dbReference>
<dbReference type="GO" id="GO:0005912">
    <property type="term" value="C:adherens junction"/>
    <property type="evidence" value="ECO:0007669"/>
    <property type="project" value="TreeGrafter"/>
</dbReference>
<dbReference type="GO" id="GO:0000932">
    <property type="term" value="C:P-body"/>
    <property type="evidence" value="ECO:0007669"/>
    <property type="project" value="TreeGrafter"/>
</dbReference>
<gene>
    <name evidence="6" type="ORF">CSKR_105054</name>
</gene>
<dbReference type="GO" id="GO:0035331">
    <property type="term" value="P:negative regulation of hippo signaling"/>
    <property type="evidence" value="ECO:0007669"/>
    <property type="project" value="TreeGrafter"/>
</dbReference>
<dbReference type="GO" id="GO:0005634">
    <property type="term" value="C:nucleus"/>
    <property type="evidence" value="ECO:0007669"/>
    <property type="project" value="TreeGrafter"/>
</dbReference>
<dbReference type="PANTHER" id="PTHR24219">
    <property type="entry name" value="LIM DOMAIN-CONTAINING PROTEIN JUB"/>
    <property type="match status" value="1"/>
</dbReference>
<dbReference type="AlphaFoldDB" id="A0A3R7C8G8"/>
<dbReference type="PROSITE" id="PS00478">
    <property type="entry name" value="LIM_DOMAIN_1"/>
    <property type="match status" value="1"/>
</dbReference>
<feature type="domain" description="LIM zinc-binding" evidence="5">
    <location>
        <begin position="142"/>
        <end position="202"/>
    </location>
</feature>
<name>A0A3R7C8G8_CLOSI</name>
<keyword evidence="2" id="KW-0862">Zinc</keyword>
<feature type="domain" description="LIM zinc-binding" evidence="5">
    <location>
        <begin position="77"/>
        <end position="138"/>
    </location>
</feature>
<evidence type="ECO:0000256" key="2">
    <source>
        <dbReference type="ARBA" id="ARBA00022833"/>
    </source>
</evidence>
<keyword evidence="7" id="KW-1185">Reference proteome</keyword>
<evidence type="ECO:0000313" key="7">
    <source>
        <dbReference type="Proteomes" id="UP000286415"/>
    </source>
</evidence>
<dbReference type="Gene3D" id="2.10.110.10">
    <property type="entry name" value="Cysteine Rich Protein"/>
    <property type="match status" value="3"/>
</dbReference>
<feature type="compositionally biased region" description="Polar residues" evidence="4">
    <location>
        <begin position="53"/>
        <end position="67"/>
    </location>
</feature>
<dbReference type="PROSITE" id="PS50023">
    <property type="entry name" value="LIM_DOMAIN_2"/>
    <property type="match status" value="2"/>
</dbReference>
<dbReference type="STRING" id="79923.A0A3R7C8G8"/>
<evidence type="ECO:0000259" key="5">
    <source>
        <dbReference type="PROSITE" id="PS50023"/>
    </source>
</evidence>
<dbReference type="EMBL" id="NIRI02000056">
    <property type="protein sequence ID" value="KAG5445039.1"/>
    <property type="molecule type" value="Genomic_DNA"/>
</dbReference>
<dbReference type="OrthoDB" id="25414at2759"/>
<dbReference type="GO" id="GO:0007010">
    <property type="term" value="P:cytoskeleton organization"/>
    <property type="evidence" value="ECO:0007669"/>
    <property type="project" value="TreeGrafter"/>
</dbReference>
<keyword evidence="3" id="KW-0440">LIM domain</keyword>
<dbReference type="InParanoid" id="A0A3R7C8G8"/>
<sequence>MPINQTITSSMRYQPKITMEAQPLPDSSMNNTVNQSKDSEDNEPGSLPHITIPGSNQESDSSPTASISPGIATRALGPCAECGLRINQLSDACHALGYLYHNACFVCCYCQRTLSGKVFYKDQEKIYCEEDYLYCGFQQVAEKCCACGHLISERILQAMGNSYHPGCFNCSVCTKCLDGVPFTVDSNNLLYCLPDYHLVHAPQCGACGYMIVPDGASNEVIRVAALDKEFHLDCYRCCDCKKLLGDEIEKRCYPMTEPDPNVPERMIHRLLCLNCHLNRIGAIPATTASSLSLNHKPIASSMSSPFRLFTVSSDYQ</sequence>
<protein>
    <submittedName>
        <fullName evidence="6">LIM domain-containing protein jub</fullName>
    </submittedName>
</protein>
<feature type="compositionally biased region" description="Polar residues" evidence="4">
    <location>
        <begin position="1"/>
        <end position="12"/>
    </location>
</feature>
<dbReference type="InterPro" id="IPR047172">
    <property type="entry name" value="Ajuba-like"/>
</dbReference>